<dbReference type="PROSITE" id="PS50294">
    <property type="entry name" value="WD_REPEATS_REGION"/>
    <property type="match status" value="1"/>
</dbReference>
<feature type="repeat" description="WD" evidence="3">
    <location>
        <begin position="972"/>
        <end position="1013"/>
    </location>
</feature>
<evidence type="ECO:0000256" key="3">
    <source>
        <dbReference type="PROSITE-ProRule" id="PRU00221"/>
    </source>
</evidence>
<evidence type="ECO:0000313" key="5">
    <source>
        <dbReference type="Proteomes" id="UP000031668"/>
    </source>
</evidence>
<keyword evidence="5" id="KW-1185">Reference proteome</keyword>
<dbReference type="SUPFAM" id="SSF50978">
    <property type="entry name" value="WD40 repeat-like"/>
    <property type="match status" value="1"/>
</dbReference>
<evidence type="ECO:0000313" key="4">
    <source>
        <dbReference type="EMBL" id="KII74467.1"/>
    </source>
</evidence>
<organism evidence="4 5">
    <name type="scientific">Thelohanellus kitauei</name>
    <name type="common">Myxosporean</name>
    <dbReference type="NCBI Taxonomy" id="669202"/>
    <lineage>
        <taxon>Eukaryota</taxon>
        <taxon>Metazoa</taxon>
        <taxon>Cnidaria</taxon>
        <taxon>Myxozoa</taxon>
        <taxon>Myxosporea</taxon>
        <taxon>Bivalvulida</taxon>
        <taxon>Platysporina</taxon>
        <taxon>Myxobolidae</taxon>
        <taxon>Thelohanellus</taxon>
    </lineage>
</organism>
<dbReference type="PANTHER" id="PTHR13743">
    <property type="entry name" value="BEIGE/BEACH-RELATED"/>
    <property type="match status" value="1"/>
</dbReference>
<dbReference type="InterPro" id="IPR015943">
    <property type="entry name" value="WD40/YVTN_repeat-like_dom_sf"/>
</dbReference>
<name>A0A0C2NKB7_THEKT</name>
<protein>
    <recommendedName>
        <fullName evidence="6">Beige/BEACH domain containing protein</fullName>
    </recommendedName>
</protein>
<comment type="caution">
    <text evidence="4">The sequence shown here is derived from an EMBL/GenBank/DDBJ whole genome shotgun (WGS) entry which is preliminary data.</text>
</comment>
<dbReference type="PROSITE" id="PS00678">
    <property type="entry name" value="WD_REPEATS_1"/>
    <property type="match status" value="1"/>
</dbReference>
<dbReference type="InterPro" id="IPR001680">
    <property type="entry name" value="WD40_rpt"/>
</dbReference>
<accession>A0A0C2NKB7</accession>
<dbReference type="AlphaFoldDB" id="A0A0C2NKB7"/>
<sequence length="1104" mass="128042">MAEIINRFLQLEFPACRKVLEAIFSIINNRTCEFLVPNSMLIGWILKFFASGARNDEYFDIISLCFNRLTNSECLISKSAGSVITWLLFLLQNTSLINRHNIINKYAKIIQKSNVISLLAEQPFTEFLIHISLWKNSPIPIWDAIYTCTEISKLYGSVKNEENMLPFSNKNIKDIMHANTIYQSIASIYLSFYLDNSENFECLMCPIFLMEILGTNSLFFPSHIAKISILDIYLRHVYSLETKSKSYNWSTESNICIRIVEISAFILMEISSLNLREVSDVEIDQIQECIKFVELNIDKHVPFSTQHSLIPLIIILKFIFSGVSKIINAFCNLLEHALSICHVTLNEICASISTLYIVYQNQQTDSSSKHVICLSISKLLKKYINIFQNCGLGSLQPITNEDKGCDLTKISIKNDTGMIYFDINAWRQIVVWSEEHPLFLNWITKPMHQNEKLRQQVSIKYMDFISFIESTTSDFFIDPNKLNAINQSFHQRMFEKSKDLRSVSYSWNEWAQKFCDSFKLNFLTFKNKHLFVLFPHHPLIVPFSIEIPYDYRTSDNFYKNLLMIENECGVEKSNREDNLVDENVKFKTTNTCTLIYFGVSILGEISCYENRLLFRESLDNIKTYEEMTSYVVVDLKFEDIQYVYENRENDIEQIVEFYMKNGSSYFLKYNDKKFGISLQTHLGKSYSNIRCYNSVNTASSLKRNLDLWQDSLITNFTYFLNINMLCGKSFHLPSKMICLPQNEAINTTITPVFPLIYKQIFTHVLPFSLNDYDECVKSKDPLLSTLDFQKIFQSEMIKENIKKFYNNNFNDSEKVLDPNLMNFDMKMIIVSDVPNKPYENINFTEITLASQFRLQNHEICPFTFFRSKITDSCFKILFFRDRAISTYLVAPASKYPMSTLINYLSGSDSAYSFTFNDSFQMNWTLSEIYVQKNTQWSNVKIVKKIDDSRLIVGGLMDNSLILIDSNQVKAILFYHTDVVTSIECNSDTSLIFSGANDGTLCIWDIKSITSVKSKFPIIIEKPLKIIYGHSHSITSIRYHEQFKCVASLDSNLRLQFHSILSGLSFSNTDFMDLSCKKIIFSACDYIKTGYLVLLISDEVKQSFI</sequence>
<keyword evidence="1 3" id="KW-0853">WD repeat</keyword>
<dbReference type="PROSITE" id="PS50082">
    <property type="entry name" value="WD_REPEATS_2"/>
    <property type="match status" value="1"/>
</dbReference>
<dbReference type="InterPro" id="IPR019775">
    <property type="entry name" value="WD40_repeat_CS"/>
</dbReference>
<gene>
    <name evidence="4" type="ORF">RF11_15420</name>
</gene>
<dbReference type="PANTHER" id="PTHR13743:SF112">
    <property type="entry name" value="BEACH DOMAIN-CONTAINING PROTEIN"/>
    <property type="match status" value="1"/>
</dbReference>
<dbReference type="OrthoDB" id="308449at2759"/>
<dbReference type="Gene3D" id="2.130.10.10">
    <property type="entry name" value="YVTN repeat-like/Quinoprotein amine dehydrogenase"/>
    <property type="match status" value="1"/>
</dbReference>
<proteinExistence type="predicted"/>
<dbReference type="EMBL" id="JWZT01000395">
    <property type="protein sequence ID" value="KII74467.1"/>
    <property type="molecule type" value="Genomic_DNA"/>
</dbReference>
<evidence type="ECO:0000256" key="2">
    <source>
        <dbReference type="ARBA" id="ARBA00022737"/>
    </source>
</evidence>
<keyword evidence="2" id="KW-0677">Repeat</keyword>
<dbReference type="InterPro" id="IPR036322">
    <property type="entry name" value="WD40_repeat_dom_sf"/>
</dbReference>
<dbReference type="Proteomes" id="UP000031668">
    <property type="component" value="Unassembled WGS sequence"/>
</dbReference>
<evidence type="ECO:0000256" key="1">
    <source>
        <dbReference type="ARBA" id="ARBA00022574"/>
    </source>
</evidence>
<dbReference type="InterPro" id="IPR050865">
    <property type="entry name" value="BEACH_Domain"/>
</dbReference>
<dbReference type="Pfam" id="PF00400">
    <property type="entry name" value="WD40"/>
    <property type="match status" value="1"/>
</dbReference>
<dbReference type="SMART" id="SM00320">
    <property type="entry name" value="WD40"/>
    <property type="match status" value="2"/>
</dbReference>
<evidence type="ECO:0008006" key="6">
    <source>
        <dbReference type="Google" id="ProtNLM"/>
    </source>
</evidence>
<reference evidence="4 5" key="1">
    <citation type="journal article" date="2014" name="Genome Biol. Evol.">
        <title>The genome of the myxosporean Thelohanellus kitauei shows adaptations to nutrient acquisition within its fish host.</title>
        <authorList>
            <person name="Yang Y."/>
            <person name="Xiong J."/>
            <person name="Zhou Z."/>
            <person name="Huo F."/>
            <person name="Miao W."/>
            <person name="Ran C."/>
            <person name="Liu Y."/>
            <person name="Zhang J."/>
            <person name="Feng J."/>
            <person name="Wang M."/>
            <person name="Wang M."/>
            <person name="Wang L."/>
            <person name="Yao B."/>
        </authorList>
    </citation>
    <scope>NUCLEOTIDE SEQUENCE [LARGE SCALE GENOMIC DNA]</scope>
    <source>
        <strain evidence="4">Wuqing</strain>
    </source>
</reference>